<evidence type="ECO:0000256" key="2">
    <source>
        <dbReference type="SAM" id="Phobius"/>
    </source>
</evidence>
<protein>
    <submittedName>
        <fullName evidence="4">Uncharacterized protein</fullName>
    </submittedName>
</protein>
<feature type="compositionally biased region" description="Basic and acidic residues" evidence="1">
    <location>
        <begin position="465"/>
        <end position="494"/>
    </location>
</feature>
<feature type="compositionally biased region" description="Basic and acidic residues" evidence="1">
    <location>
        <begin position="358"/>
        <end position="390"/>
    </location>
</feature>
<evidence type="ECO:0000313" key="4">
    <source>
        <dbReference type="EMBL" id="CAI8010279.1"/>
    </source>
</evidence>
<dbReference type="AlphaFoldDB" id="A0AA35RFI9"/>
<keyword evidence="3" id="KW-0732">Signal</keyword>
<sequence length="637" mass="70975">MPVHHSSVLASLPALTIYLLLLSTSTRGQSPIEHEPVEHLKAHLPKRGDDISGKLELFLQAPPEELKRKTAKMNENLRKVLNDEAHVSAFLVKGSTVLSQRAAEGIQFNSTFLLPHAVLLPILSTTLPILLEGYKPELLTNPMGDVLRGKHREHSSVKDYLSFSLHDLTTKLPQSGNSVDLDSPTLLPELNRRGKAAFFYLTTVLGTVAEDAWRDALISVAMDYSVFSDKGQMLTHLKDVARYAEALGSDMVNFFEVSKSDLHPVDGGHFLYGWWFNCPRGGGKASSKEDRCLAPFLPSNAMAVLHNVIRMYTVPRLNLHLLIANSDKSSGAPHTLVDVLAQDRLIWDALYSVVDPSTEQKDDKKKSAGEKKEEDKREEEDKRKDGRKEAPAQPPLKAEESQKPTQQTSEPETATEQTKVKEEENSPPEEPVESQTQEEPSEGADAPTEPPPEANETVEPQTVKVTEEPPKMTTEDEPERPTELPEMPGEKDTPAQETPQEPTVATPANKKKTAKETVTKATEDEVVGESTPPRKKPAVSSAAAGTQSPPVKREEDEVVEEDTEKVDMKKEGRKEGDVKKKSLLVWAIYKSWPVFVFLFYTILSHIWVYWIMHLVWLVCSTLFSGIYLPRPKTAKED</sequence>
<gene>
    <name evidence="4" type="ORF">GBAR_LOCUS6776</name>
</gene>
<accession>A0AA35RFI9</accession>
<name>A0AA35RFI9_GEOBA</name>
<dbReference type="Proteomes" id="UP001174909">
    <property type="component" value="Unassembled WGS sequence"/>
</dbReference>
<feature type="transmembrane region" description="Helical" evidence="2">
    <location>
        <begin position="609"/>
        <end position="628"/>
    </location>
</feature>
<keyword evidence="2" id="KW-0812">Transmembrane</keyword>
<feature type="region of interest" description="Disordered" evidence="1">
    <location>
        <begin position="356"/>
        <end position="570"/>
    </location>
</feature>
<evidence type="ECO:0000313" key="5">
    <source>
        <dbReference type="Proteomes" id="UP001174909"/>
    </source>
</evidence>
<proteinExistence type="predicted"/>
<feature type="compositionally biased region" description="Polar residues" evidence="1">
    <location>
        <begin position="403"/>
        <end position="417"/>
    </location>
</feature>
<feature type="chain" id="PRO_5041374141" evidence="3">
    <location>
        <begin position="29"/>
        <end position="637"/>
    </location>
</feature>
<evidence type="ECO:0000256" key="3">
    <source>
        <dbReference type="SAM" id="SignalP"/>
    </source>
</evidence>
<keyword evidence="2" id="KW-0472">Membrane</keyword>
<evidence type="ECO:0000256" key="1">
    <source>
        <dbReference type="SAM" id="MobiDB-lite"/>
    </source>
</evidence>
<feature type="signal peptide" evidence="3">
    <location>
        <begin position="1"/>
        <end position="28"/>
    </location>
</feature>
<keyword evidence="5" id="KW-1185">Reference proteome</keyword>
<keyword evidence="2" id="KW-1133">Transmembrane helix</keyword>
<organism evidence="4 5">
    <name type="scientific">Geodia barretti</name>
    <name type="common">Barrett's horny sponge</name>
    <dbReference type="NCBI Taxonomy" id="519541"/>
    <lineage>
        <taxon>Eukaryota</taxon>
        <taxon>Metazoa</taxon>
        <taxon>Porifera</taxon>
        <taxon>Demospongiae</taxon>
        <taxon>Heteroscleromorpha</taxon>
        <taxon>Tetractinellida</taxon>
        <taxon>Astrophorina</taxon>
        <taxon>Geodiidae</taxon>
        <taxon>Geodia</taxon>
    </lineage>
</organism>
<dbReference type="EMBL" id="CASHTH010001023">
    <property type="protein sequence ID" value="CAI8010279.1"/>
    <property type="molecule type" value="Genomic_DNA"/>
</dbReference>
<feature type="compositionally biased region" description="Basic and acidic residues" evidence="1">
    <location>
        <begin position="514"/>
        <end position="523"/>
    </location>
</feature>
<reference evidence="4" key="1">
    <citation type="submission" date="2023-03" db="EMBL/GenBank/DDBJ databases">
        <authorList>
            <person name="Steffen K."/>
            <person name="Cardenas P."/>
        </authorList>
    </citation>
    <scope>NUCLEOTIDE SEQUENCE</scope>
</reference>
<comment type="caution">
    <text evidence="4">The sequence shown here is derived from an EMBL/GenBank/DDBJ whole genome shotgun (WGS) entry which is preliminary data.</text>
</comment>